<proteinExistence type="inferred from homology"/>
<dbReference type="PRINTS" id="PR00792">
    <property type="entry name" value="PEPSIN"/>
</dbReference>
<dbReference type="Pfam" id="PF00026">
    <property type="entry name" value="Asp"/>
    <property type="match status" value="1"/>
</dbReference>
<dbReference type="EMBL" id="JAWDJX010000011">
    <property type="protein sequence ID" value="KAK3054569.1"/>
    <property type="molecule type" value="Genomic_DNA"/>
</dbReference>
<feature type="domain" description="Peptidase A1" evidence="3">
    <location>
        <begin position="1"/>
        <end position="281"/>
    </location>
</feature>
<feature type="region of interest" description="Disordered" evidence="2">
    <location>
        <begin position="280"/>
        <end position="421"/>
    </location>
</feature>
<evidence type="ECO:0000313" key="4">
    <source>
        <dbReference type="EMBL" id="KAK3054569.1"/>
    </source>
</evidence>
<accession>A0AAJ0G9M1</accession>
<comment type="caution">
    <text evidence="4">The sequence shown here is derived from an EMBL/GenBank/DDBJ whole genome shotgun (WGS) entry which is preliminary data.</text>
</comment>
<evidence type="ECO:0000256" key="2">
    <source>
        <dbReference type="SAM" id="MobiDB-lite"/>
    </source>
</evidence>
<dbReference type="InterPro" id="IPR033121">
    <property type="entry name" value="PEPTIDASE_A1"/>
</dbReference>
<dbReference type="Gene3D" id="2.40.70.10">
    <property type="entry name" value="Acid Proteases"/>
    <property type="match status" value="2"/>
</dbReference>
<dbReference type="InterPro" id="IPR021109">
    <property type="entry name" value="Peptidase_aspartic_dom_sf"/>
</dbReference>
<dbReference type="AlphaFoldDB" id="A0AAJ0G9M1"/>
<reference evidence="4" key="1">
    <citation type="submission" date="2023-04" db="EMBL/GenBank/DDBJ databases">
        <title>Black Yeasts Isolated from many extreme environments.</title>
        <authorList>
            <person name="Coleine C."/>
            <person name="Stajich J.E."/>
            <person name="Selbmann L."/>
        </authorList>
    </citation>
    <scope>NUCLEOTIDE SEQUENCE</scope>
    <source>
        <strain evidence="4">CCFEE 5312</strain>
    </source>
</reference>
<comment type="similarity">
    <text evidence="1">Belongs to the peptidase A1 family.</text>
</comment>
<dbReference type="PANTHER" id="PTHR47966">
    <property type="entry name" value="BETA-SITE APP-CLEAVING ENZYME, ISOFORM A-RELATED"/>
    <property type="match status" value="1"/>
</dbReference>
<evidence type="ECO:0000256" key="1">
    <source>
        <dbReference type="ARBA" id="ARBA00007447"/>
    </source>
</evidence>
<evidence type="ECO:0000313" key="5">
    <source>
        <dbReference type="Proteomes" id="UP001271007"/>
    </source>
</evidence>
<dbReference type="SUPFAM" id="SSF50630">
    <property type="entry name" value="Acid proteases"/>
    <property type="match status" value="1"/>
</dbReference>
<keyword evidence="5" id="KW-1185">Reference proteome</keyword>
<name>A0AAJ0G9M1_9PEZI</name>
<sequence length="421" mass="42894">MKSSTFKWSAGQSWMITYGDSSAAGGGVGKDVVEIGGLCLRNQAIELAETISTSFQNNAADGLLGLAWGSINTVTPTRVRTPVENMVAQSAIATYAELFTAYLGSYKDASDPDRGQSFYTFGYIDKDVVKSTGSDVYYAPVDNSNGFWQFPSSSYTINGTVTKTAGRTAIADTGTSLALVDDATCKAIYDAIPGSKLSKEFGGYIYPKDTPADKLPSIGFDIGGKTFKLNKEDLGYAPIGSGMVYGGVQSAGDLPSNILGDTFLKAVYAVFDCGRQRFGCVQRGEPDKPKAAEKKDATPTLPVVKPAAPTPAAPTPAAPAPPPATPAPPKPAPPAPVVAAVVPPPTPAPPKPAAPTLAPPPPTAPPAAPVAPPSAPNANAPAPTPAPAPAGPSATPSDPPVVPRPPPPPPPADPAPAPDAA</sequence>
<organism evidence="4 5">
    <name type="scientific">Extremus antarcticus</name>
    <dbReference type="NCBI Taxonomy" id="702011"/>
    <lineage>
        <taxon>Eukaryota</taxon>
        <taxon>Fungi</taxon>
        <taxon>Dikarya</taxon>
        <taxon>Ascomycota</taxon>
        <taxon>Pezizomycotina</taxon>
        <taxon>Dothideomycetes</taxon>
        <taxon>Dothideomycetidae</taxon>
        <taxon>Mycosphaerellales</taxon>
        <taxon>Extremaceae</taxon>
        <taxon>Extremus</taxon>
    </lineage>
</organism>
<feature type="compositionally biased region" description="Pro residues" evidence="2">
    <location>
        <begin position="397"/>
        <end position="421"/>
    </location>
</feature>
<protein>
    <recommendedName>
        <fullName evidence="3">Peptidase A1 domain-containing protein</fullName>
    </recommendedName>
</protein>
<feature type="compositionally biased region" description="Low complexity" evidence="2">
    <location>
        <begin position="298"/>
        <end position="307"/>
    </location>
</feature>
<feature type="compositionally biased region" description="Pro residues" evidence="2">
    <location>
        <begin position="308"/>
        <end position="375"/>
    </location>
</feature>
<dbReference type="Proteomes" id="UP001271007">
    <property type="component" value="Unassembled WGS sequence"/>
</dbReference>
<dbReference type="InterPro" id="IPR001461">
    <property type="entry name" value="Aspartic_peptidase_A1"/>
</dbReference>
<dbReference type="GO" id="GO:0004190">
    <property type="term" value="F:aspartic-type endopeptidase activity"/>
    <property type="evidence" value="ECO:0007669"/>
    <property type="project" value="InterPro"/>
</dbReference>
<gene>
    <name evidence="4" type="ORF">LTR09_004298</name>
</gene>
<dbReference type="GO" id="GO:0006508">
    <property type="term" value="P:proteolysis"/>
    <property type="evidence" value="ECO:0007669"/>
    <property type="project" value="InterPro"/>
</dbReference>
<dbReference type="PROSITE" id="PS51767">
    <property type="entry name" value="PEPTIDASE_A1"/>
    <property type="match status" value="1"/>
</dbReference>
<dbReference type="PANTHER" id="PTHR47966:SF1">
    <property type="entry name" value="ASPARTYL PROTEINASE"/>
    <property type="match status" value="1"/>
</dbReference>
<evidence type="ECO:0000259" key="3">
    <source>
        <dbReference type="PROSITE" id="PS51767"/>
    </source>
</evidence>
<feature type="compositionally biased region" description="Basic and acidic residues" evidence="2">
    <location>
        <begin position="284"/>
        <end position="297"/>
    </location>
</feature>